<proteinExistence type="predicted"/>
<feature type="region of interest" description="Disordered" evidence="1">
    <location>
        <begin position="56"/>
        <end position="76"/>
    </location>
</feature>
<comment type="caution">
    <text evidence="3">The sequence shown here is derived from an EMBL/GenBank/DDBJ whole genome shotgun (WGS) entry which is preliminary data.</text>
</comment>
<dbReference type="OrthoDB" id="3733683at2"/>
<keyword evidence="4" id="KW-1185">Reference proteome</keyword>
<sequence>MNWMLPLETLPGWPEAADVSYSQLLFLILIAPLAVGVVVSLLAWTPKLAARFRGEEPAAGTEVARREQAPSPEHAA</sequence>
<accession>A0A553K4Q7</accession>
<evidence type="ECO:0000256" key="1">
    <source>
        <dbReference type="SAM" id="MobiDB-lite"/>
    </source>
</evidence>
<gene>
    <name evidence="3" type="ORF">FOJ82_02020</name>
</gene>
<evidence type="ECO:0000313" key="4">
    <source>
        <dbReference type="Proteomes" id="UP000317638"/>
    </source>
</evidence>
<keyword evidence="2" id="KW-0472">Membrane</keyword>
<name>A0A553K4Q7_9ACTN</name>
<evidence type="ECO:0000256" key="2">
    <source>
        <dbReference type="SAM" id="Phobius"/>
    </source>
</evidence>
<dbReference type="AlphaFoldDB" id="A0A553K4Q7"/>
<feature type="transmembrane region" description="Helical" evidence="2">
    <location>
        <begin position="20"/>
        <end position="44"/>
    </location>
</feature>
<reference evidence="3 4" key="1">
    <citation type="submission" date="2019-07" db="EMBL/GenBank/DDBJ databases">
        <authorList>
            <person name="Zhou L.-Y."/>
        </authorList>
    </citation>
    <scope>NUCLEOTIDE SEQUENCE [LARGE SCALE GENOMIC DNA]</scope>
    <source>
        <strain evidence="3 4">YIM 101269</strain>
    </source>
</reference>
<dbReference type="Proteomes" id="UP000317638">
    <property type="component" value="Unassembled WGS sequence"/>
</dbReference>
<dbReference type="EMBL" id="VKKG01000001">
    <property type="protein sequence ID" value="TRY19686.1"/>
    <property type="molecule type" value="Genomic_DNA"/>
</dbReference>
<organism evidence="3 4">
    <name type="scientific">Tessaracoccus rhinocerotis</name>
    <dbReference type="NCBI Taxonomy" id="1689449"/>
    <lineage>
        <taxon>Bacteria</taxon>
        <taxon>Bacillati</taxon>
        <taxon>Actinomycetota</taxon>
        <taxon>Actinomycetes</taxon>
        <taxon>Propionibacteriales</taxon>
        <taxon>Propionibacteriaceae</taxon>
        <taxon>Tessaracoccus</taxon>
    </lineage>
</organism>
<dbReference type="RefSeq" id="WP_143936773.1">
    <property type="nucleotide sequence ID" value="NZ_VKKG01000001.1"/>
</dbReference>
<evidence type="ECO:0000313" key="3">
    <source>
        <dbReference type="EMBL" id="TRY19686.1"/>
    </source>
</evidence>
<keyword evidence="2" id="KW-1133">Transmembrane helix</keyword>
<keyword evidence="2" id="KW-0812">Transmembrane</keyword>
<protein>
    <submittedName>
        <fullName evidence="3">Uncharacterized protein</fullName>
    </submittedName>
</protein>